<dbReference type="SMART" id="SM00245">
    <property type="entry name" value="TSPc"/>
    <property type="match status" value="1"/>
</dbReference>
<dbReference type="Gene3D" id="2.30.42.10">
    <property type="match status" value="1"/>
</dbReference>
<dbReference type="GO" id="GO:0006508">
    <property type="term" value="P:proteolysis"/>
    <property type="evidence" value="ECO:0007669"/>
    <property type="project" value="UniProtKB-KW"/>
</dbReference>
<comment type="catalytic activity">
    <reaction evidence="7">
        <text>The enzyme shows specific recognition of a C-terminal tripeptide, Xaa-Yaa-Zaa, in which Xaa is preferably Ala or Leu, Yaa is preferably Ala or Tyr, and Zaa is preferably Ala, but then cleaves at a variable distance from the C-terminus. A typical cleavage is -Ala-Ala-|-Arg-Ala-Ala-Lys-Glu-Asn-Tyr-Ala-Leu-Ala-Ala.</text>
        <dbReference type="EC" id="3.4.21.102"/>
    </reaction>
</comment>
<dbReference type="Pfam" id="PF17820">
    <property type="entry name" value="PDZ_6"/>
    <property type="match status" value="1"/>
</dbReference>
<protein>
    <recommendedName>
        <fullName evidence="9">C-terminal processing peptidase</fullName>
        <ecNumber evidence="9">3.4.21.102</ecNumber>
    </recommendedName>
</protein>
<dbReference type="PANTHER" id="PTHR32060:SF7">
    <property type="entry name" value="CARBOXYL-TERMINAL-PROCESSING PEPTIDASE 2, CHLOROPLASTIC"/>
    <property type="match status" value="1"/>
</dbReference>
<feature type="domain" description="PDZ" evidence="10">
    <location>
        <begin position="214"/>
        <end position="302"/>
    </location>
</feature>
<evidence type="ECO:0000313" key="12">
    <source>
        <dbReference type="Proteomes" id="UP001604336"/>
    </source>
</evidence>
<dbReference type="Proteomes" id="UP001604336">
    <property type="component" value="Unassembled WGS sequence"/>
</dbReference>
<comment type="function">
    <text evidence="8">Protease involved in the C-terminal processing of the chloroplastic D1 protein of photosystem II. This proteolytic processing is necessary to allow the light-driven assembly of the tetranuclear manganese cluster, which is responsible for photosynthetic water oxidation.</text>
</comment>
<organism evidence="11 12">
    <name type="scientific">Abeliophyllum distichum</name>
    <dbReference type="NCBI Taxonomy" id="126358"/>
    <lineage>
        <taxon>Eukaryota</taxon>
        <taxon>Viridiplantae</taxon>
        <taxon>Streptophyta</taxon>
        <taxon>Embryophyta</taxon>
        <taxon>Tracheophyta</taxon>
        <taxon>Spermatophyta</taxon>
        <taxon>Magnoliopsida</taxon>
        <taxon>eudicotyledons</taxon>
        <taxon>Gunneridae</taxon>
        <taxon>Pentapetalae</taxon>
        <taxon>asterids</taxon>
        <taxon>lamiids</taxon>
        <taxon>Lamiales</taxon>
        <taxon>Oleaceae</taxon>
        <taxon>Forsythieae</taxon>
        <taxon>Abeliophyllum</taxon>
    </lineage>
</organism>
<dbReference type="FunFam" id="3.30.750.44:FF:000010">
    <property type="entry name" value="Carboxyl-terminal-processing peptidase 1 chloroplastic"/>
    <property type="match status" value="1"/>
</dbReference>
<dbReference type="Gene3D" id="3.90.226.10">
    <property type="entry name" value="2-enoyl-CoA Hydratase, Chain A, domain 1"/>
    <property type="match status" value="1"/>
</dbReference>
<dbReference type="InterPro" id="IPR041489">
    <property type="entry name" value="PDZ_6"/>
</dbReference>
<dbReference type="InterPro" id="IPR005151">
    <property type="entry name" value="Tail-specific_protease"/>
</dbReference>
<dbReference type="Pfam" id="PF03572">
    <property type="entry name" value="Peptidase_S41"/>
    <property type="match status" value="1"/>
</dbReference>
<name>A0ABD1T1A1_9LAMI</name>
<evidence type="ECO:0000256" key="6">
    <source>
        <dbReference type="ARBA" id="ARBA00023078"/>
    </source>
</evidence>
<comment type="subcellular location">
    <subcellularLocation>
        <location evidence="1">Plastid</location>
        <location evidence="1">Chloroplast thylakoid lumen</location>
    </subcellularLocation>
</comment>
<dbReference type="EC" id="3.4.21.102" evidence="9"/>
<dbReference type="SUPFAM" id="SSF52096">
    <property type="entry name" value="ClpP/crotonase"/>
    <property type="match status" value="1"/>
</dbReference>
<evidence type="ECO:0000256" key="3">
    <source>
        <dbReference type="ARBA" id="ARBA00022670"/>
    </source>
</evidence>
<dbReference type="InterPro" id="IPR029045">
    <property type="entry name" value="ClpP/crotonase-like_dom_sf"/>
</dbReference>
<gene>
    <name evidence="11" type="ORF">Adt_22115</name>
</gene>
<keyword evidence="5" id="KW-0720">Serine protease</keyword>
<dbReference type="PROSITE" id="PS50106">
    <property type="entry name" value="PDZ"/>
    <property type="match status" value="1"/>
</dbReference>
<accession>A0ABD1T1A1</accession>
<dbReference type="GO" id="GO:0004252">
    <property type="term" value="F:serine-type endopeptidase activity"/>
    <property type="evidence" value="ECO:0007669"/>
    <property type="project" value="UniProtKB-EC"/>
</dbReference>
<evidence type="ECO:0000256" key="5">
    <source>
        <dbReference type="ARBA" id="ARBA00022825"/>
    </source>
</evidence>
<comment type="caution">
    <text evidence="11">The sequence shown here is derived from an EMBL/GenBank/DDBJ whole genome shotgun (WGS) entry which is preliminary data.</text>
</comment>
<dbReference type="InterPro" id="IPR001478">
    <property type="entry name" value="PDZ"/>
</dbReference>
<proteinExistence type="inferred from homology"/>
<sequence>MEVLLVGSATSHSNRSIFSPKVLAWNHTTTRKIETRFFSLLSSKDKSSGTPIPSLNLKSCAHKTFLQSFWQLNGRFISHGGFFLIKPEFLPQLRKFSIGLQQAIKCSERFNNLIPVFSLRILVTMMLVMTLGATVTRTPSWALSEENLLFLEAWRTLDRAYIDKTFNGQSWFRYRENALRSEPMNTREETYSAIRKMIATLDDPFTRFLEPGKFKSLRSGTQNTLTGVGLSIGYPAKNDKSTSGLMVISAAPGGPAYRAGISSGDLILAIDDTSTQNMGIYDAADRLQGSEGSGVELIVRHGDETRHLSLIGGLFPEGIEIAKIWLNKGVIVYICDSRGVRDIYDTDGSNAVAASEPLAVLVNKGTASASEILAGALKDNKRAVLFGEPTFGKGKIQSVFELSDGSGLAVTVARYETPGHTDIDKVGIFPDHPLPVSFPKDDESFCGCLQDPGSACYLNKIEGNDSKGLNLPEIDFLKFGGEEPKEWLQRAETYLPILQELFSTELCKRFSNCNEEVEKTLEEGFEIMSDNIILKDEEDAAKEEEIEAQIFIQ</sequence>
<dbReference type="GO" id="GO:0009543">
    <property type="term" value="C:chloroplast thylakoid lumen"/>
    <property type="evidence" value="ECO:0007669"/>
    <property type="project" value="UniProtKB-SubCell"/>
</dbReference>
<dbReference type="InterPro" id="IPR036034">
    <property type="entry name" value="PDZ_sf"/>
</dbReference>
<dbReference type="EMBL" id="JBFOLK010000006">
    <property type="protein sequence ID" value="KAL2506494.1"/>
    <property type="molecule type" value="Genomic_DNA"/>
</dbReference>
<dbReference type="FunFam" id="3.30.750.44:FF:000002">
    <property type="entry name" value="carboxyl-terminal-processing peptidase 2, chloroplastic"/>
    <property type="match status" value="1"/>
</dbReference>
<evidence type="ECO:0000256" key="1">
    <source>
        <dbReference type="ARBA" id="ARBA00004456"/>
    </source>
</evidence>
<dbReference type="Gene3D" id="3.30.750.44">
    <property type="match status" value="1"/>
</dbReference>
<keyword evidence="3" id="KW-0645">Protease</keyword>
<evidence type="ECO:0000256" key="2">
    <source>
        <dbReference type="ARBA" id="ARBA00009179"/>
    </source>
</evidence>
<evidence type="ECO:0000256" key="7">
    <source>
        <dbReference type="ARBA" id="ARBA00051784"/>
    </source>
</evidence>
<evidence type="ECO:0000256" key="4">
    <source>
        <dbReference type="ARBA" id="ARBA00022801"/>
    </source>
</evidence>
<reference evidence="12" key="1">
    <citation type="submission" date="2024-07" db="EMBL/GenBank/DDBJ databases">
        <title>Two chromosome-level genome assemblies of Korean endemic species Abeliophyllum distichum and Forsythia ovata (Oleaceae).</title>
        <authorList>
            <person name="Jang H."/>
        </authorList>
    </citation>
    <scope>NUCLEOTIDE SEQUENCE [LARGE SCALE GENOMIC DNA]</scope>
</reference>
<evidence type="ECO:0000256" key="8">
    <source>
        <dbReference type="ARBA" id="ARBA00060065"/>
    </source>
</evidence>
<dbReference type="CDD" id="cd07560">
    <property type="entry name" value="Peptidase_S41_CPP"/>
    <property type="match status" value="1"/>
</dbReference>
<dbReference type="InterPro" id="IPR004447">
    <property type="entry name" value="Peptidase_S41A"/>
</dbReference>
<keyword evidence="12" id="KW-1185">Reference proteome</keyword>
<evidence type="ECO:0000259" key="10">
    <source>
        <dbReference type="PROSITE" id="PS50106"/>
    </source>
</evidence>
<comment type="similarity">
    <text evidence="2">Belongs to the peptidase S41A family.</text>
</comment>
<keyword evidence="6" id="KW-0793">Thylakoid</keyword>
<dbReference type="PANTHER" id="PTHR32060">
    <property type="entry name" value="TAIL-SPECIFIC PROTEASE"/>
    <property type="match status" value="1"/>
</dbReference>
<evidence type="ECO:0000313" key="11">
    <source>
        <dbReference type="EMBL" id="KAL2506494.1"/>
    </source>
</evidence>
<keyword evidence="4" id="KW-0378">Hydrolase</keyword>
<dbReference type="SUPFAM" id="SSF50156">
    <property type="entry name" value="PDZ domain-like"/>
    <property type="match status" value="1"/>
</dbReference>
<dbReference type="SMART" id="SM00228">
    <property type="entry name" value="PDZ"/>
    <property type="match status" value="1"/>
</dbReference>
<dbReference type="AlphaFoldDB" id="A0ABD1T1A1"/>
<evidence type="ECO:0000256" key="9">
    <source>
        <dbReference type="ARBA" id="ARBA00066637"/>
    </source>
</evidence>